<dbReference type="GO" id="GO:0015344">
    <property type="term" value="F:siderophore uptake transmembrane transporter activity"/>
    <property type="evidence" value="ECO:0007669"/>
    <property type="project" value="TreeGrafter"/>
</dbReference>
<dbReference type="GO" id="GO:0009279">
    <property type="term" value="C:cell outer membrane"/>
    <property type="evidence" value="ECO:0007669"/>
    <property type="project" value="UniProtKB-SubCell"/>
</dbReference>
<dbReference type="GO" id="GO:0044718">
    <property type="term" value="P:siderophore transmembrane transport"/>
    <property type="evidence" value="ECO:0007669"/>
    <property type="project" value="TreeGrafter"/>
</dbReference>
<dbReference type="SUPFAM" id="SSF56935">
    <property type="entry name" value="Porins"/>
    <property type="match status" value="1"/>
</dbReference>
<dbReference type="InterPro" id="IPR037066">
    <property type="entry name" value="Plug_dom_sf"/>
</dbReference>
<organism evidence="3 4">
    <name type="scientific">Methylocystis echinoides</name>
    <dbReference type="NCBI Taxonomy" id="29468"/>
    <lineage>
        <taxon>Bacteria</taxon>
        <taxon>Pseudomonadati</taxon>
        <taxon>Pseudomonadota</taxon>
        <taxon>Alphaproteobacteria</taxon>
        <taxon>Hyphomicrobiales</taxon>
        <taxon>Methylocystaceae</taxon>
        <taxon>Methylocystis</taxon>
    </lineage>
</organism>
<dbReference type="Pfam" id="PF07715">
    <property type="entry name" value="Plug"/>
    <property type="match status" value="1"/>
</dbReference>
<keyword evidence="4" id="KW-1185">Reference proteome</keyword>
<protein>
    <recommendedName>
        <fullName evidence="2">TonB-dependent receptor plug domain-containing protein</fullName>
    </recommendedName>
</protein>
<feature type="domain" description="TonB-dependent receptor plug" evidence="2">
    <location>
        <begin position="13"/>
        <end position="111"/>
    </location>
</feature>
<dbReference type="PROSITE" id="PS52016">
    <property type="entry name" value="TONB_DEPENDENT_REC_3"/>
    <property type="match status" value="1"/>
</dbReference>
<keyword evidence="1" id="KW-0812">Transmembrane</keyword>
<evidence type="ECO:0000259" key="2">
    <source>
        <dbReference type="Pfam" id="PF07715"/>
    </source>
</evidence>
<gene>
    <name evidence="3" type="ORF">LMG27198_41040</name>
</gene>
<dbReference type="InterPro" id="IPR039426">
    <property type="entry name" value="TonB-dep_rcpt-like"/>
</dbReference>
<dbReference type="PANTHER" id="PTHR30069">
    <property type="entry name" value="TONB-DEPENDENT OUTER MEMBRANE RECEPTOR"/>
    <property type="match status" value="1"/>
</dbReference>
<dbReference type="InterPro" id="IPR012910">
    <property type="entry name" value="Plug_dom"/>
</dbReference>
<proteinExistence type="inferred from homology"/>
<comment type="subcellular location">
    <subcellularLocation>
        <location evidence="1">Cell outer membrane</location>
        <topology evidence="1">Multi-pass membrane protein</topology>
    </subcellularLocation>
</comment>
<dbReference type="Proteomes" id="UP001144323">
    <property type="component" value="Unassembled WGS sequence"/>
</dbReference>
<dbReference type="EMBL" id="BSEC01000002">
    <property type="protein sequence ID" value="GLI95112.1"/>
    <property type="molecule type" value="Genomic_DNA"/>
</dbReference>
<accession>A0A9W6GXS7</accession>
<sequence length="181" mass="19953">MPSSSERFFTGGQVNTIPFYRPGEALEIVPGLAVTQHSGEGKANQYYLRGFDLDHGTDLALYIDGMPINARTHGHGQGWADANFIMPELLASIDARKGPYNVEDGDFSNAGTLRMQYLTRVPQGVFTTTAGEFGFARQFGMKSWEFMGGNILGAAEGQFYNGPWVVPKSLSEDFMTDYRAF</sequence>
<keyword evidence="1" id="KW-1134">Transmembrane beta strand</keyword>
<dbReference type="PANTHER" id="PTHR30069:SF36">
    <property type="entry name" value="BLL6948 PROTEIN"/>
    <property type="match status" value="1"/>
</dbReference>
<dbReference type="AlphaFoldDB" id="A0A9W6GXS7"/>
<evidence type="ECO:0000256" key="1">
    <source>
        <dbReference type="PROSITE-ProRule" id="PRU01360"/>
    </source>
</evidence>
<dbReference type="Gene3D" id="2.170.130.10">
    <property type="entry name" value="TonB-dependent receptor, plug domain"/>
    <property type="match status" value="1"/>
</dbReference>
<dbReference type="RefSeq" id="WP_349775563.1">
    <property type="nucleotide sequence ID" value="NZ_BSEC01000002.1"/>
</dbReference>
<reference evidence="3" key="1">
    <citation type="journal article" date="2023" name="Int. J. Syst. Evol. Microbiol.">
        <title>Methylocystis iwaonis sp. nov., a type II methane-oxidizing bacterium from surface soil of a rice paddy field in Japan, and emended description of the genus Methylocystis (ex Whittenbury et al. 1970) Bowman et al. 1993.</title>
        <authorList>
            <person name="Kaise H."/>
            <person name="Sawadogo J.B."/>
            <person name="Alam M.S."/>
            <person name="Ueno C."/>
            <person name="Dianou D."/>
            <person name="Shinjo R."/>
            <person name="Asakawa S."/>
        </authorList>
    </citation>
    <scope>NUCLEOTIDE SEQUENCE</scope>
    <source>
        <strain evidence="3">LMG27198</strain>
    </source>
</reference>
<evidence type="ECO:0000313" key="4">
    <source>
        <dbReference type="Proteomes" id="UP001144323"/>
    </source>
</evidence>
<comment type="similarity">
    <text evidence="1">Belongs to the TonB-dependent receptor family.</text>
</comment>
<comment type="caution">
    <text evidence="3">The sequence shown here is derived from an EMBL/GenBank/DDBJ whole genome shotgun (WGS) entry which is preliminary data.</text>
</comment>
<keyword evidence="1" id="KW-0813">Transport</keyword>
<keyword evidence="1" id="KW-0998">Cell outer membrane</keyword>
<name>A0A9W6GXS7_9HYPH</name>
<keyword evidence="1" id="KW-0472">Membrane</keyword>
<evidence type="ECO:0000313" key="3">
    <source>
        <dbReference type="EMBL" id="GLI95112.1"/>
    </source>
</evidence>